<organism evidence="9 10">
    <name type="scientific">Amycolatopsis viridis</name>
    <dbReference type="NCBI Taxonomy" id="185678"/>
    <lineage>
        <taxon>Bacteria</taxon>
        <taxon>Bacillati</taxon>
        <taxon>Actinomycetota</taxon>
        <taxon>Actinomycetes</taxon>
        <taxon>Pseudonocardiales</taxon>
        <taxon>Pseudonocardiaceae</taxon>
        <taxon>Amycolatopsis</taxon>
    </lineage>
</organism>
<dbReference type="EMBL" id="JAANOU010000001">
    <property type="protein sequence ID" value="NIH79284.1"/>
    <property type="molecule type" value="Genomic_DNA"/>
</dbReference>
<gene>
    <name evidence="9" type="ORF">FHX46_001814</name>
</gene>
<evidence type="ECO:0000256" key="5">
    <source>
        <dbReference type="SAM" id="Coils"/>
    </source>
</evidence>
<keyword evidence="4" id="KW-0788">Thiol protease</keyword>
<protein>
    <submittedName>
        <fullName evidence="9">Cell wall-associated NlpC family hydrolase</fullName>
    </submittedName>
</protein>
<accession>A0ABX0SS22</accession>
<comment type="caution">
    <text evidence="9">The sequence shown here is derived from an EMBL/GenBank/DDBJ whole genome shotgun (WGS) entry which is preliminary data.</text>
</comment>
<dbReference type="InterPro" id="IPR000064">
    <property type="entry name" value="NLP_P60_dom"/>
</dbReference>
<dbReference type="InterPro" id="IPR038765">
    <property type="entry name" value="Papain-like_cys_pep_sf"/>
</dbReference>
<keyword evidence="2" id="KW-0645">Protease</keyword>
<reference evidence="9 10" key="1">
    <citation type="submission" date="2020-03" db="EMBL/GenBank/DDBJ databases">
        <title>Sequencing the genomes of 1000 actinobacteria strains.</title>
        <authorList>
            <person name="Klenk H.-P."/>
        </authorList>
    </citation>
    <scope>NUCLEOTIDE SEQUENCE [LARGE SCALE GENOMIC DNA]</scope>
    <source>
        <strain evidence="9 10">DSM 45668</strain>
    </source>
</reference>
<dbReference type="InterPro" id="IPR051202">
    <property type="entry name" value="Peptidase_C40"/>
</dbReference>
<feature type="region of interest" description="Disordered" evidence="6">
    <location>
        <begin position="213"/>
        <end position="234"/>
    </location>
</feature>
<dbReference type="Pfam" id="PF00877">
    <property type="entry name" value="NLPC_P60"/>
    <property type="match status" value="1"/>
</dbReference>
<evidence type="ECO:0000313" key="9">
    <source>
        <dbReference type="EMBL" id="NIH79284.1"/>
    </source>
</evidence>
<keyword evidence="10" id="KW-1185">Reference proteome</keyword>
<evidence type="ECO:0000256" key="2">
    <source>
        <dbReference type="ARBA" id="ARBA00022670"/>
    </source>
</evidence>
<keyword evidence="3 9" id="KW-0378">Hydrolase</keyword>
<dbReference type="SUPFAM" id="SSF54001">
    <property type="entry name" value="Cysteine proteinases"/>
    <property type="match status" value="1"/>
</dbReference>
<dbReference type="PROSITE" id="PS51935">
    <property type="entry name" value="NLPC_P60"/>
    <property type="match status" value="1"/>
</dbReference>
<dbReference type="GO" id="GO:0016787">
    <property type="term" value="F:hydrolase activity"/>
    <property type="evidence" value="ECO:0007669"/>
    <property type="project" value="UniProtKB-KW"/>
</dbReference>
<evidence type="ECO:0000256" key="1">
    <source>
        <dbReference type="ARBA" id="ARBA00007074"/>
    </source>
</evidence>
<evidence type="ECO:0000259" key="8">
    <source>
        <dbReference type="PROSITE" id="PS51935"/>
    </source>
</evidence>
<dbReference type="Gene3D" id="3.90.1720.10">
    <property type="entry name" value="endopeptidase domain like (from Nostoc punctiforme)"/>
    <property type="match status" value="1"/>
</dbReference>
<feature type="domain" description="NlpC/P60" evidence="8">
    <location>
        <begin position="236"/>
        <end position="352"/>
    </location>
</feature>
<evidence type="ECO:0000256" key="4">
    <source>
        <dbReference type="ARBA" id="ARBA00022807"/>
    </source>
</evidence>
<evidence type="ECO:0000256" key="7">
    <source>
        <dbReference type="SAM" id="SignalP"/>
    </source>
</evidence>
<feature type="signal peptide" evidence="7">
    <location>
        <begin position="1"/>
        <end position="32"/>
    </location>
</feature>
<feature type="chain" id="PRO_5045421495" evidence="7">
    <location>
        <begin position="33"/>
        <end position="352"/>
    </location>
</feature>
<evidence type="ECO:0000256" key="3">
    <source>
        <dbReference type="ARBA" id="ARBA00022801"/>
    </source>
</evidence>
<proteinExistence type="inferred from homology"/>
<keyword evidence="5" id="KW-0175">Coiled coil</keyword>
<keyword evidence="7" id="KW-0732">Signal</keyword>
<dbReference type="Proteomes" id="UP000754495">
    <property type="component" value="Unassembled WGS sequence"/>
</dbReference>
<evidence type="ECO:0000256" key="6">
    <source>
        <dbReference type="SAM" id="MobiDB-lite"/>
    </source>
</evidence>
<dbReference type="RefSeq" id="WP_167112366.1">
    <property type="nucleotide sequence ID" value="NZ_JAANOU010000001.1"/>
</dbReference>
<dbReference type="PANTHER" id="PTHR47053:SF1">
    <property type="entry name" value="MUREIN DD-ENDOPEPTIDASE MEPH-RELATED"/>
    <property type="match status" value="1"/>
</dbReference>
<feature type="coiled-coil region" evidence="5">
    <location>
        <begin position="45"/>
        <end position="93"/>
    </location>
</feature>
<evidence type="ECO:0000313" key="10">
    <source>
        <dbReference type="Proteomes" id="UP000754495"/>
    </source>
</evidence>
<sequence>MQSQPIKRVVAGALAAAAVLAVGGFPTAPAGAVPLPAPQQQPANSADALAQYRQLATQAEQLNQEALQAQADLDAKQADLNRANADLAAATTAGQQALAAKSRYQGVVDQFADASFVGGVQFNKLSALLNGTSAQDFLERSSALEVLADEKNKALADYNAAIQAAAAAQAAAADAQARSQTAKDAAAALLNDLHARQAALQTQLDQLNQVRQRLTASERASQKDVGGSAPTLPAPTQAAQTAINVALSKLGSDYVWGATGPTTFDCSGLTLYAYGKAGVTLPRTSQSQATVGMAVSRSQLQPGDLVFFGSPIHHVGIYLGDGKMVHAPETGDVVKVSPLQNDYVGARRVAVN</sequence>
<name>A0ABX0SS22_9PSEU</name>
<dbReference type="PANTHER" id="PTHR47053">
    <property type="entry name" value="MUREIN DD-ENDOPEPTIDASE MEPH-RELATED"/>
    <property type="match status" value="1"/>
</dbReference>
<comment type="similarity">
    <text evidence="1">Belongs to the peptidase C40 family.</text>
</comment>